<dbReference type="AlphaFoldDB" id="C0D1F3"/>
<evidence type="ECO:0000256" key="1">
    <source>
        <dbReference type="SAM" id="Phobius"/>
    </source>
</evidence>
<evidence type="ECO:0000313" key="3">
    <source>
        <dbReference type="Proteomes" id="UP000004756"/>
    </source>
</evidence>
<sequence>MLSVFTSAAGTDANFPDASAENIAIVACPSYNEIKWMKMRGRRRQEERWMWREISGRERRHVQRMEMKMWKSRRIAALGYTVLALGFLALVTSACYEQEKNAQWEREFLLEVLYDLGNGGKDDNPVRQQKLVREARMKLKYRRLYWIECILAAAGYGGYYYFAVWRTRKYLSGPLKVRTAVCTGTKEVRRRSWHNFYVNLKTEDGEKLRELWVPWMLGKEIESETPLLLVREDEESEPRVYPARSSRGI</sequence>
<name>C0D1F3_9FIRM</name>
<proteinExistence type="predicted"/>
<reference evidence="2 3" key="1">
    <citation type="submission" date="2009-01" db="EMBL/GenBank/DDBJ databases">
        <authorList>
            <person name="Fulton L."/>
            <person name="Clifton S."/>
            <person name="Fulton B."/>
            <person name="Xu J."/>
            <person name="Minx P."/>
            <person name="Pepin K.H."/>
            <person name="Johnson M."/>
            <person name="Bhonagiri V."/>
            <person name="Nash W.E."/>
            <person name="Mardis E.R."/>
            <person name="Wilson R.K."/>
        </authorList>
    </citation>
    <scope>NUCLEOTIDE SEQUENCE [LARGE SCALE GENOMIC DNA]</scope>
    <source>
        <strain evidence="2 3">DSM 15981</strain>
    </source>
</reference>
<keyword evidence="1" id="KW-0812">Transmembrane</keyword>
<organism evidence="2 3">
    <name type="scientific">[Clostridium] asparagiforme DSM 15981</name>
    <dbReference type="NCBI Taxonomy" id="518636"/>
    <lineage>
        <taxon>Bacteria</taxon>
        <taxon>Bacillati</taxon>
        <taxon>Bacillota</taxon>
        <taxon>Clostridia</taxon>
        <taxon>Lachnospirales</taxon>
        <taxon>Lachnospiraceae</taxon>
        <taxon>Enterocloster</taxon>
    </lineage>
</organism>
<comment type="caution">
    <text evidence="2">The sequence shown here is derived from an EMBL/GenBank/DDBJ whole genome shotgun (WGS) entry which is preliminary data.</text>
</comment>
<feature type="transmembrane region" description="Helical" evidence="1">
    <location>
        <begin position="144"/>
        <end position="162"/>
    </location>
</feature>
<accession>C0D1F3</accession>
<protein>
    <submittedName>
        <fullName evidence="2">Uncharacterized protein</fullName>
    </submittedName>
</protein>
<dbReference type="HOGENOM" id="CLU_1114283_0_0_9"/>
<dbReference type="EMBL" id="ACCJ01000220">
    <property type="protein sequence ID" value="EEG54837.1"/>
    <property type="molecule type" value="Genomic_DNA"/>
</dbReference>
<evidence type="ECO:0000313" key="2">
    <source>
        <dbReference type="EMBL" id="EEG54837.1"/>
    </source>
</evidence>
<feature type="transmembrane region" description="Helical" evidence="1">
    <location>
        <begin position="75"/>
        <end position="94"/>
    </location>
</feature>
<gene>
    <name evidence="2" type="ORF">CLOSTASPAR_03091</name>
</gene>
<keyword evidence="1" id="KW-0472">Membrane</keyword>
<keyword evidence="3" id="KW-1185">Reference proteome</keyword>
<keyword evidence="1" id="KW-1133">Transmembrane helix</keyword>
<reference evidence="2 3" key="2">
    <citation type="submission" date="2009-02" db="EMBL/GenBank/DDBJ databases">
        <title>Draft genome sequence of Clostridium asparagiforme (DSM 15981).</title>
        <authorList>
            <person name="Sudarsanam P."/>
            <person name="Ley R."/>
            <person name="Guruge J."/>
            <person name="Turnbaugh P.J."/>
            <person name="Mahowald M."/>
            <person name="Liep D."/>
            <person name="Gordon J."/>
        </authorList>
    </citation>
    <scope>NUCLEOTIDE SEQUENCE [LARGE SCALE GENOMIC DNA]</scope>
    <source>
        <strain evidence="2 3">DSM 15981</strain>
    </source>
</reference>
<dbReference type="Proteomes" id="UP000004756">
    <property type="component" value="Unassembled WGS sequence"/>
</dbReference>